<feature type="transmembrane region" description="Helical" evidence="6">
    <location>
        <begin position="76"/>
        <end position="99"/>
    </location>
</feature>
<accession>A0A916QEC1</accession>
<dbReference type="RefSeq" id="WP_200966133.1">
    <property type="nucleotide sequence ID" value="NZ_BMAQ01000008.1"/>
</dbReference>
<proteinExistence type="predicted"/>
<sequence>MKAKTPQFWAILLFSIGVFMAQLDNGIISSALTTINRSYGVSANWGAWGITIYTLGLAISLPIIGKLSDRYGRKRLFLIEITLFGLGSLLVALSPSFGFYLFSRFLQALGGGGIFIIGSSHILSTVEPSKQAKYLGLLGAMNGVAAVLGPNVGSFLLDLTGNWHVLFLINVPIAVVLIILGVMKLQESADPSPGRLDLSGTILLSVAILALMLGLTNIDVDIMQSLGRVDVWGYLLAGIFLIVVLLVYENQLERKAGGDPILPIRLIKQPRYLMVLLIGMLSGGLLAAMIYIPAFTEQVLDIAAENSGYWMTPLALAAGVGAGMGGVLVGKKGPIFAVVAAGLISALGFGLFPLWLETRWEFIAASIIAGVGMGIILGAPLNILATEGMTKDKGSALASLSLLRQIGMTLAPTIYAGFLARAFNRMGTLYREEFPDILRENLAGVELSAEARMELGQIGARMAEGAAGMSEAEMTEMMNAIQDPTLREVITSSAAEVTKIASRNGFDGMYLTAAVLGLAIVTGAVILIPLRRRYNERLAAAEAAEAAKTAEAPV</sequence>
<dbReference type="Proteomes" id="UP000654993">
    <property type="component" value="Unassembled WGS sequence"/>
</dbReference>
<evidence type="ECO:0000313" key="8">
    <source>
        <dbReference type="EMBL" id="GFR37858.1"/>
    </source>
</evidence>
<feature type="transmembrane region" description="Helical" evidence="6">
    <location>
        <begin position="195"/>
        <end position="216"/>
    </location>
</feature>
<gene>
    <name evidence="8" type="primary">yfiU</name>
    <name evidence="8" type="ORF">PRECH8_11540</name>
</gene>
<feature type="transmembrane region" description="Helical" evidence="6">
    <location>
        <begin position="406"/>
        <end position="423"/>
    </location>
</feature>
<organism evidence="8 9">
    <name type="scientific">Insulibacter thermoxylanivorax</name>
    <dbReference type="NCBI Taxonomy" id="2749268"/>
    <lineage>
        <taxon>Bacteria</taxon>
        <taxon>Bacillati</taxon>
        <taxon>Bacillota</taxon>
        <taxon>Bacilli</taxon>
        <taxon>Bacillales</taxon>
        <taxon>Paenibacillaceae</taxon>
        <taxon>Insulibacter</taxon>
    </lineage>
</organism>
<feature type="transmembrane region" description="Helical" evidence="6">
    <location>
        <begin position="362"/>
        <end position="385"/>
    </location>
</feature>
<evidence type="ECO:0000256" key="1">
    <source>
        <dbReference type="ARBA" id="ARBA00004651"/>
    </source>
</evidence>
<keyword evidence="2" id="KW-0813">Transport</keyword>
<dbReference type="PANTHER" id="PTHR23501">
    <property type="entry name" value="MAJOR FACILITATOR SUPERFAMILY"/>
    <property type="match status" value="1"/>
</dbReference>
<dbReference type="InterPro" id="IPR011701">
    <property type="entry name" value="MFS"/>
</dbReference>
<keyword evidence="9" id="KW-1185">Reference proteome</keyword>
<dbReference type="GO" id="GO:0005886">
    <property type="term" value="C:plasma membrane"/>
    <property type="evidence" value="ECO:0007669"/>
    <property type="project" value="UniProtKB-SubCell"/>
</dbReference>
<dbReference type="AlphaFoldDB" id="A0A916QEC1"/>
<dbReference type="EMBL" id="BMAQ01000008">
    <property type="protein sequence ID" value="GFR37858.1"/>
    <property type="molecule type" value="Genomic_DNA"/>
</dbReference>
<feature type="transmembrane region" description="Helical" evidence="6">
    <location>
        <begin position="231"/>
        <end position="248"/>
    </location>
</feature>
<reference evidence="8" key="1">
    <citation type="submission" date="2020-08" db="EMBL/GenBank/DDBJ databases">
        <authorList>
            <person name="Uke A."/>
            <person name="Chhe C."/>
            <person name="Baramee S."/>
            <person name="Kosugi A."/>
        </authorList>
    </citation>
    <scope>NUCLEOTIDE SEQUENCE</scope>
    <source>
        <strain evidence="8">DA-C8</strain>
    </source>
</reference>
<keyword evidence="4 6" id="KW-1133">Transmembrane helix</keyword>
<evidence type="ECO:0000256" key="2">
    <source>
        <dbReference type="ARBA" id="ARBA00022448"/>
    </source>
</evidence>
<keyword evidence="3 6" id="KW-0812">Transmembrane</keyword>
<evidence type="ECO:0000256" key="6">
    <source>
        <dbReference type="SAM" id="Phobius"/>
    </source>
</evidence>
<dbReference type="SUPFAM" id="SSF103473">
    <property type="entry name" value="MFS general substrate transporter"/>
    <property type="match status" value="1"/>
</dbReference>
<keyword evidence="5 6" id="KW-0472">Membrane</keyword>
<evidence type="ECO:0000259" key="7">
    <source>
        <dbReference type="PROSITE" id="PS50850"/>
    </source>
</evidence>
<dbReference type="PANTHER" id="PTHR23501:SF190">
    <property type="entry name" value="MAJOR FACILITATOR SUPERFAMILY MFS_1"/>
    <property type="match status" value="1"/>
</dbReference>
<feature type="transmembrane region" description="Helical" evidence="6">
    <location>
        <begin position="335"/>
        <end position="356"/>
    </location>
</feature>
<feature type="domain" description="Major facilitator superfamily (MFS) profile" evidence="7">
    <location>
        <begin position="10"/>
        <end position="535"/>
    </location>
</feature>
<dbReference type="PROSITE" id="PS50850">
    <property type="entry name" value="MFS"/>
    <property type="match status" value="1"/>
</dbReference>
<protein>
    <submittedName>
        <fullName evidence="8">MFS-type transporter YfiU</fullName>
    </submittedName>
</protein>
<name>A0A916QEC1_9BACL</name>
<feature type="transmembrane region" description="Helical" evidence="6">
    <location>
        <begin position="509"/>
        <end position="530"/>
    </location>
</feature>
<dbReference type="Gene3D" id="1.20.1720.10">
    <property type="entry name" value="Multidrug resistance protein D"/>
    <property type="match status" value="1"/>
</dbReference>
<feature type="transmembrane region" description="Helical" evidence="6">
    <location>
        <begin position="135"/>
        <end position="157"/>
    </location>
</feature>
<comment type="subcellular location">
    <subcellularLocation>
        <location evidence="1">Cell membrane</location>
        <topology evidence="1">Multi-pass membrane protein</topology>
    </subcellularLocation>
</comment>
<feature type="transmembrane region" description="Helical" evidence="6">
    <location>
        <begin position="45"/>
        <end position="64"/>
    </location>
</feature>
<evidence type="ECO:0000256" key="5">
    <source>
        <dbReference type="ARBA" id="ARBA00023136"/>
    </source>
</evidence>
<feature type="transmembrane region" description="Helical" evidence="6">
    <location>
        <begin position="105"/>
        <end position="123"/>
    </location>
</feature>
<reference evidence="8" key="2">
    <citation type="journal article" date="2021" name="Data Brief">
        <title>Draft genome sequence data of the facultative, thermophilic, xylanolytic bacterium Paenibacillus sp. strain DA-C8.</title>
        <authorList>
            <person name="Chhe C."/>
            <person name="Uke A."/>
            <person name="Baramee S."/>
            <person name="Ungkulpasvich U."/>
            <person name="Tachaapaikoon C."/>
            <person name="Pason P."/>
            <person name="Waeonukul R."/>
            <person name="Ratanakhanokchai K."/>
            <person name="Kosugi A."/>
        </authorList>
    </citation>
    <scope>NUCLEOTIDE SEQUENCE</scope>
    <source>
        <strain evidence="8">DA-C8</strain>
    </source>
</reference>
<feature type="transmembrane region" description="Helical" evidence="6">
    <location>
        <begin position="272"/>
        <end position="296"/>
    </location>
</feature>
<evidence type="ECO:0000256" key="3">
    <source>
        <dbReference type="ARBA" id="ARBA00022692"/>
    </source>
</evidence>
<dbReference type="InterPro" id="IPR020846">
    <property type="entry name" value="MFS_dom"/>
</dbReference>
<comment type="caution">
    <text evidence="8">The sequence shown here is derived from an EMBL/GenBank/DDBJ whole genome shotgun (WGS) entry which is preliminary data.</text>
</comment>
<dbReference type="Gene3D" id="1.20.1250.20">
    <property type="entry name" value="MFS general substrate transporter like domains"/>
    <property type="match status" value="1"/>
</dbReference>
<dbReference type="Pfam" id="PF07690">
    <property type="entry name" value="MFS_1"/>
    <property type="match status" value="1"/>
</dbReference>
<dbReference type="GO" id="GO:0022857">
    <property type="term" value="F:transmembrane transporter activity"/>
    <property type="evidence" value="ECO:0007669"/>
    <property type="project" value="InterPro"/>
</dbReference>
<dbReference type="InterPro" id="IPR036259">
    <property type="entry name" value="MFS_trans_sf"/>
</dbReference>
<dbReference type="PRINTS" id="PR01036">
    <property type="entry name" value="TCRTETB"/>
</dbReference>
<feature type="transmembrane region" description="Helical" evidence="6">
    <location>
        <begin position="163"/>
        <end position="183"/>
    </location>
</feature>
<feature type="transmembrane region" description="Helical" evidence="6">
    <location>
        <begin position="308"/>
        <end position="328"/>
    </location>
</feature>
<evidence type="ECO:0000313" key="9">
    <source>
        <dbReference type="Proteomes" id="UP000654993"/>
    </source>
</evidence>
<dbReference type="CDD" id="cd17321">
    <property type="entry name" value="MFS_MMR_MDR_like"/>
    <property type="match status" value="1"/>
</dbReference>
<evidence type="ECO:0000256" key="4">
    <source>
        <dbReference type="ARBA" id="ARBA00022989"/>
    </source>
</evidence>